<organism evidence="1 2">
    <name type="scientific">Faecalibacterium prausnitzii L2-6</name>
    <dbReference type="NCBI Taxonomy" id="718252"/>
    <lineage>
        <taxon>Bacteria</taxon>
        <taxon>Bacillati</taxon>
        <taxon>Bacillota</taxon>
        <taxon>Clostridia</taxon>
        <taxon>Eubacteriales</taxon>
        <taxon>Oscillospiraceae</taxon>
        <taxon>Faecalibacterium</taxon>
    </lineage>
</organism>
<keyword evidence="2" id="KW-1185">Reference proteome</keyword>
<dbReference type="Proteomes" id="UP000008804">
    <property type="component" value="Chromosome"/>
</dbReference>
<accession>D4K0G0</accession>
<dbReference type="EMBL" id="FP929045">
    <property type="protein sequence ID" value="CBK99759.1"/>
    <property type="molecule type" value="Genomic_DNA"/>
</dbReference>
<reference evidence="1 2" key="1">
    <citation type="submission" date="2010-03" db="EMBL/GenBank/DDBJ databases">
        <title>The genome sequence of Faecalibacterium prausnitzii L2/6.</title>
        <authorList>
            <consortium name="metaHIT consortium -- http://www.metahit.eu/"/>
            <person name="Pajon A."/>
            <person name="Turner K."/>
            <person name="Parkhill J."/>
            <person name="Duncan S."/>
            <person name="Flint H."/>
        </authorList>
    </citation>
    <scope>NUCLEOTIDE SEQUENCE [LARGE SCALE GENOMIC DNA]</scope>
    <source>
        <strain evidence="2">L2-6</strain>
    </source>
</reference>
<gene>
    <name evidence="1" type="ORF">FP2_24390</name>
</gene>
<evidence type="ECO:0000313" key="2">
    <source>
        <dbReference type="Proteomes" id="UP000008804"/>
    </source>
</evidence>
<protein>
    <submittedName>
        <fullName evidence="1">Uncharacterized protein</fullName>
    </submittedName>
</protein>
<dbReference type="KEGG" id="fpr:FP2_24390"/>
<dbReference type="AlphaFoldDB" id="D4K0G0"/>
<dbReference type="HOGENOM" id="CLU_3432347_0_0_9"/>
<name>D4K0G0_9FIRM</name>
<sequence length="17" mass="1806">MEAAGVEQTSVFEAAEH</sequence>
<reference evidence="1 2" key="2">
    <citation type="submission" date="2010-03" db="EMBL/GenBank/DDBJ databases">
        <authorList>
            <person name="Pajon A."/>
        </authorList>
    </citation>
    <scope>NUCLEOTIDE SEQUENCE [LARGE SCALE GENOMIC DNA]</scope>
    <source>
        <strain evidence="2">L2-6</strain>
    </source>
</reference>
<evidence type="ECO:0000313" key="1">
    <source>
        <dbReference type="EMBL" id="CBK99759.1"/>
    </source>
</evidence>
<proteinExistence type="predicted"/>